<evidence type="ECO:0000313" key="1">
    <source>
        <dbReference type="EnsemblPlants" id="AET5Gv20249700.6"/>
    </source>
</evidence>
<reference evidence="2" key="2">
    <citation type="journal article" date="2017" name="Nat. Plants">
        <title>The Aegilops tauschii genome reveals multiple impacts of transposons.</title>
        <authorList>
            <person name="Zhao G."/>
            <person name="Zou C."/>
            <person name="Li K."/>
            <person name="Wang K."/>
            <person name="Li T."/>
            <person name="Gao L."/>
            <person name="Zhang X."/>
            <person name="Wang H."/>
            <person name="Yang Z."/>
            <person name="Liu X."/>
            <person name="Jiang W."/>
            <person name="Mao L."/>
            <person name="Kong X."/>
            <person name="Jiao Y."/>
            <person name="Jia J."/>
        </authorList>
    </citation>
    <scope>NUCLEOTIDE SEQUENCE [LARGE SCALE GENOMIC DNA]</scope>
    <source>
        <strain evidence="2">cv. AL8/78</strain>
    </source>
</reference>
<dbReference type="EnsemblPlants" id="AET5Gv20249700.4">
    <property type="protein sequence ID" value="AET5Gv20249700.4"/>
    <property type="gene ID" value="AET5Gv20249700"/>
</dbReference>
<dbReference type="EnsemblPlants" id="AET5Gv20249700.6">
    <property type="protein sequence ID" value="AET5Gv20249700.6"/>
    <property type="gene ID" value="AET5Gv20249700"/>
</dbReference>
<protein>
    <submittedName>
        <fullName evidence="1">Uncharacterized protein</fullName>
    </submittedName>
</protein>
<dbReference type="AlphaFoldDB" id="A0A453K050"/>
<reference evidence="2" key="1">
    <citation type="journal article" date="2014" name="Science">
        <title>Ancient hybridizations among the ancestral genomes of bread wheat.</title>
        <authorList>
            <consortium name="International Wheat Genome Sequencing Consortium,"/>
            <person name="Marcussen T."/>
            <person name="Sandve S.R."/>
            <person name="Heier L."/>
            <person name="Spannagl M."/>
            <person name="Pfeifer M."/>
            <person name="Jakobsen K.S."/>
            <person name="Wulff B.B."/>
            <person name="Steuernagel B."/>
            <person name="Mayer K.F."/>
            <person name="Olsen O.A."/>
        </authorList>
    </citation>
    <scope>NUCLEOTIDE SEQUENCE [LARGE SCALE GENOMIC DNA]</scope>
    <source>
        <strain evidence="2">cv. AL8/78</strain>
    </source>
</reference>
<proteinExistence type="predicted"/>
<dbReference type="Gramene" id="AET5Gv20249700.6">
    <property type="protein sequence ID" value="AET5Gv20249700.6"/>
    <property type="gene ID" value="AET5Gv20249700"/>
</dbReference>
<reference evidence="1" key="4">
    <citation type="submission" date="2019-03" db="UniProtKB">
        <authorList>
            <consortium name="EnsemblPlants"/>
        </authorList>
    </citation>
    <scope>IDENTIFICATION</scope>
</reference>
<evidence type="ECO:0000313" key="2">
    <source>
        <dbReference type="Proteomes" id="UP000015105"/>
    </source>
</evidence>
<reference evidence="1" key="3">
    <citation type="journal article" date="2017" name="Nature">
        <title>Genome sequence of the progenitor of the wheat D genome Aegilops tauschii.</title>
        <authorList>
            <person name="Luo M.C."/>
            <person name="Gu Y.Q."/>
            <person name="Puiu D."/>
            <person name="Wang H."/>
            <person name="Twardziok S.O."/>
            <person name="Deal K.R."/>
            <person name="Huo N."/>
            <person name="Zhu T."/>
            <person name="Wang L."/>
            <person name="Wang Y."/>
            <person name="McGuire P.E."/>
            <person name="Liu S."/>
            <person name="Long H."/>
            <person name="Ramasamy R.K."/>
            <person name="Rodriguez J.C."/>
            <person name="Van S.L."/>
            <person name="Yuan L."/>
            <person name="Wang Z."/>
            <person name="Xia Z."/>
            <person name="Xiao L."/>
            <person name="Anderson O.D."/>
            <person name="Ouyang S."/>
            <person name="Liang Y."/>
            <person name="Zimin A.V."/>
            <person name="Pertea G."/>
            <person name="Qi P."/>
            <person name="Bennetzen J.L."/>
            <person name="Dai X."/>
            <person name="Dawson M.W."/>
            <person name="Muller H.G."/>
            <person name="Kugler K."/>
            <person name="Rivarola-Duarte L."/>
            <person name="Spannagl M."/>
            <person name="Mayer K.F.X."/>
            <person name="Lu F.H."/>
            <person name="Bevan M.W."/>
            <person name="Leroy P."/>
            <person name="Li P."/>
            <person name="You F.M."/>
            <person name="Sun Q."/>
            <person name="Liu Z."/>
            <person name="Lyons E."/>
            <person name="Wicker T."/>
            <person name="Salzberg S.L."/>
            <person name="Devos K.M."/>
            <person name="Dvorak J."/>
        </authorList>
    </citation>
    <scope>NUCLEOTIDE SEQUENCE [LARGE SCALE GENOMIC DNA]</scope>
    <source>
        <strain evidence="1">cv. AL8/78</strain>
    </source>
</reference>
<dbReference type="Proteomes" id="UP000015105">
    <property type="component" value="Chromosome 5D"/>
</dbReference>
<sequence>GVGKLWRGLQRRHGKEQLSKHVQKQRGKHAYVMRGLLCKELSRKLVRELQWMLETELIGLLLKLRRRLLLKPGRGLQQKELLLREFNKMQREELTEQQWKRLQLRFGKGKLLRLERGTLLLQRQQRQEKNRVNQMTLSPFLVWVPEQTVHLSKGLQQWILRLMLKVKVERQQPLLQHHLCGRHHLQQILRMTYPRYLEEVLIIRNRSTILKFASYKSSFDWFMFF</sequence>
<accession>A0A453K050</accession>
<reference evidence="1" key="5">
    <citation type="journal article" date="2021" name="G3 (Bethesda)">
        <title>Aegilops tauschii genome assembly Aet v5.0 features greater sequence contiguity and improved annotation.</title>
        <authorList>
            <person name="Wang L."/>
            <person name="Zhu T."/>
            <person name="Rodriguez J.C."/>
            <person name="Deal K.R."/>
            <person name="Dubcovsky J."/>
            <person name="McGuire P.E."/>
            <person name="Lux T."/>
            <person name="Spannagl M."/>
            <person name="Mayer K.F.X."/>
            <person name="Baldrich P."/>
            <person name="Meyers B.C."/>
            <person name="Huo N."/>
            <person name="Gu Y.Q."/>
            <person name="Zhou H."/>
            <person name="Devos K.M."/>
            <person name="Bennetzen J.L."/>
            <person name="Unver T."/>
            <person name="Budak H."/>
            <person name="Gulick P.J."/>
            <person name="Galiba G."/>
            <person name="Kalapos B."/>
            <person name="Nelson D.R."/>
            <person name="Li P."/>
            <person name="You F.M."/>
            <person name="Luo M.C."/>
            <person name="Dvorak J."/>
        </authorList>
    </citation>
    <scope>NUCLEOTIDE SEQUENCE [LARGE SCALE GENOMIC DNA]</scope>
    <source>
        <strain evidence="1">cv. AL8/78</strain>
    </source>
</reference>
<dbReference type="Gramene" id="AET5Gv20249700.4">
    <property type="protein sequence ID" value="AET5Gv20249700.4"/>
    <property type="gene ID" value="AET5Gv20249700"/>
</dbReference>
<organism evidence="1 2">
    <name type="scientific">Aegilops tauschii subsp. strangulata</name>
    <name type="common">Goatgrass</name>
    <dbReference type="NCBI Taxonomy" id="200361"/>
    <lineage>
        <taxon>Eukaryota</taxon>
        <taxon>Viridiplantae</taxon>
        <taxon>Streptophyta</taxon>
        <taxon>Embryophyta</taxon>
        <taxon>Tracheophyta</taxon>
        <taxon>Spermatophyta</taxon>
        <taxon>Magnoliopsida</taxon>
        <taxon>Liliopsida</taxon>
        <taxon>Poales</taxon>
        <taxon>Poaceae</taxon>
        <taxon>BOP clade</taxon>
        <taxon>Pooideae</taxon>
        <taxon>Triticodae</taxon>
        <taxon>Triticeae</taxon>
        <taxon>Triticinae</taxon>
        <taxon>Aegilops</taxon>
    </lineage>
</organism>
<keyword evidence="2" id="KW-1185">Reference proteome</keyword>
<name>A0A453K050_AEGTS</name>